<dbReference type="GO" id="GO:0005840">
    <property type="term" value="C:ribosome"/>
    <property type="evidence" value="ECO:0007669"/>
    <property type="project" value="UniProtKB-KW"/>
</dbReference>
<name>A0A7U9THH6_9MOLU</name>
<dbReference type="GO" id="GO:0003735">
    <property type="term" value="F:structural constituent of ribosome"/>
    <property type="evidence" value="ECO:0007669"/>
    <property type="project" value="InterPro"/>
</dbReference>
<dbReference type="GO" id="GO:1990904">
    <property type="term" value="C:ribonucleoprotein complex"/>
    <property type="evidence" value="ECO:0007669"/>
    <property type="project" value="UniProtKB-KW"/>
</dbReference>
<accession>A0A7U9THH6</accession>
<dbReference type="EMBL" id="AP024412">
    <property type="protein sequence ID" value="BCR35309.1"/>
    <property type="molecule type" value="Genomic_DNA"/>
</dbReference>
<dbReference type="GO" id="GO:0006412">
    <property type="term" value="P:translation"/>
    <property type="evidence" value="ECO:0007669"/>
    <property type="project" value="UniProtKB-UniRule"/>
</dbReference>
<dbReference type="AlphaFoldDB" id="A0A7U9THH6"/>
<protein>
    <recommendedName>
        <fullName evidence="6 7">Large ribosomal subunit protein bL31</fullName>
    </recommendedName>
</protein>
<dbReference type="InterPro" id="IPR042105">
    <property type="entry name" value="Ribosomal_bL31_sf"/>
</dbReference>
<dbReference type="InterPro" id="IPR027491">
    <property type="entry name" value="Ribosomal_bL31_A"/>
</dbReference>
<sequence>MKTGIHPKYNVIKVKCSTCGFEHEVGTTAKDFRIDTCSNCHPFYTGQQSFIQVAGRVERFNKRYGIKSQNQNNQEKQDNQDNE</sequence>
<dbReference type="GO" id="GO:0019843">
    <property type="term" value="F:rRNA binding"/>
    <property type="evidence" value="ECO:0007669"/>
    <property type="project" value="UniProtKB-KW"/>
</dbReference>
<evidence type="ECO:0000256" key="3">
    <source>
        <dbReference type="ARBA" id="ARBA00022884"/>
    </source>
</evidence>
<evidence type="ECO:0000313" key="9">
    <source>
        <dbReference type="Proteomes" id="UP000620133"/>
    </source>
</evidence>
<dbReference type="PANTHER" id="PTHR33280:SF1">
    <property type="entry name" value="LARGE RIBOSOMAL SUBUNIT PROTEIN BL31C"/>
    <property type="match status" value="1"/>
</dbReference>
<comment type="function">
    <text evidence="7">Binds the 23S rRNA.</text>
</comment>
<evidence type="ECO:0000256" key="2">
    <source>
        <dbReference type="ARBA" id="ARBA00022730"/>
    </source>
</evidence>
<dbReference type="PRINTS" id="PR01249">
    <property type="entry name" value="RIBOSOMALL31"/>
</dbReference>
<organism evidence="8 9">
    <name type="scientific">Mariniplasma anaerobium</name>
    <dbReference type="NCBI Taxonomy" id="2735436"/>
    <lineage>
        <taxon>Bacteria</taxon>
        <taxon>Bacillati</taxon>
        <taxon>Mycoplasmatota</taxon>
        <taxon>Mollicutes</taxon>
        <taxon>Acholeplasmatales</taxon>
        <taxon>Acholeplasmataceae</taxon>
        <taxon>Mariniplasma</taxon>
    </lineage>
</organism>
<comment type="caution">
    <text evidence="7">Lacks conserved residue(s) required for the propagation of feature annotation.</text>
</comment>
<dbReference type="Proteomes" id="UP000620133">
    <property type="component" value="Chromosome"/>
</dbReference>
<keyword evidence="9" id="KW-1185">Reference proteome</keyword>
<evidence type="ECO:0000256" key="6">
    <source>
        <dbReference type="ARBA" id="ARBA00035687"/>
    </source>
</evidence>
<dbReference type="HAMAP" id="MF_00501">
    <property type="entry name" value="Ribosomal_bL31_1"/>
    <property type="match status" value="1"/>
</dbReference>
<evidence type="ECO:0000256" key="1">
    <source>
        <dbReference type="ARBA" id="ARBA00009296"/>
    </source>
</evidence>
<dbReference type="KEGG" id="manr:MPAN_002020"/>
<dbReference type="InterPro" id="IPR002150">
    <property type="entry name" value="Ribosomal_bL31"/>
</dbReference>
<dbReference type="NCBIfam" id="TIGR00105">
    <property type="entry name" value="L31"/>
    <property type="match status" value="1"/>
</dbReference>
<dbReference type="InterPro" id="IPR034704">
    <property type="entry name" value="Ribosomal_bL28/bL31-like_sf"/>
</dbReference>
<dbReference type="PANTHER" id="PTHR33280">
    <property type="entry name" value="50S RIBOSOMAL PROTEIN L31, CHLOROPLASTIC"/>
    <property type="match status" value="1"/>
</dbReference>
<comment type="similarity">
    <text evidence="1 7">Belongs to the bacterial ribosomal protein bL31 family. Type A subfamily.</text>
</comment>
<keyword evidence="5 7" id="KW-0687">Ribonucleoprotein</keyword>
<reference evidence="8" key="1">
    <citation type="submission" date="2021-01" db="EMBL/GenBank/DDBJ databases">
        <title>Draft genome sequence of Acholeplasmataceae bacterium strain Mahy22.</title>
        <authorList>
            <person name="Watanabe M."/>
            <person name="Kojima H."/>
            <person name="Fukui M."/>
        </authorList>
    </citation>
    <scope>NUCLEOTIDE SEQUENCE</scope>
    <source>
        <strain evidence="8">Mahy22</strain>
    </source>
</reference>
<evidence type="ECO:0000256" key="7">
    <source>
        <dbReference type="HAMAP-Rule" id="MF_00501"/>
    </source>
</evidence>
<dbReference type="RefSeq" id="WP_176239174.1">
    <property type="nucleotide sequence ID" value="NZ_AP024412.1"/>
</dbReference>
<keyword evidence="2 7" id="KW-0699">rRNA-binding</keyword>
<comment type="subunit">
    <text evidence="7">Part of the 50S ribosomal subunit.</text>
</comment>
<keyword evidence="4 7" id="KW-0689">Ribosomal protein</keyword>
<gene>
    <name evidence="7 8" type="primary">rpmE</name>
    <name evidence="8" type="ORF">MPAN_002020</name>
</gene>
<evidence type="ECO:0000256" key="4">
    <source>
        <dbReference type="ARBA" id="ARBA00022980"/>
    </source>
</evidence>
<proteinExistence type="inferred from homology"/>
<evidence type="ECO:0000313" key="8">
    <source>
        <dbReference type="EMBL" id="BCR35309.1"/>
    </source>
</evidence>
<dbReference type="Pfam" id="PF01197">
    <property type="entry name" value="Ribosomal_L31"/>
    <property type="match status" value="1"/>
</dbReference>
<dbReference type="SUPFAM" id="SSF143800">
    <property type="entry name" value="L28p-like"/>
    <property type="match status" value="1"/>
</dbReference>
<evidence type="ECO:0000256" key="5">
    <source>
        <dbReference type="ARBA" id="ARBA00023274"/>
    </source>
</evidence>
<dbReference type="PROSITE" id="PS01143">
    <property type="entry name" value="RIBOSOMAL_L31"/>
    <property type="match status" value="1"/>
</dbReference>
<dbReference type="Gene3D" id="4.10.830.30">
    <property type="entry name" value="Ribosomal protein L31"/>
    <property type="match status" value="1"/>
</dbReference>
<dbReference type="NCBIfam" id="NF000612">
    <property type="entry name" value="PRK00019.1"/>
    <property type="match status" value="1"/>
</dbReference>
<keyword evidence="3 7" id="KW-0694">RNA-binding</keyword>